<dbReference type="VEuPathDB" id="VectorBase:AALFPA_062121"/>
<dbReference type="Gene3D" id="1.10.2080.10">
    <property type="entry name" value="Insect odorant-binding protein A10/Ejaculatory bulb-specific protein 3"/>
    <property type="match status" value="1"/>
</dbReference>
<keyword evidence="3" id="KW-0808">Transferase</keyword>
<dbReference type="VEuPathDB" id="VectorBase:AALC636_027573"/>
<protein>
    <submittedName>
        <fullName evidence="3">Protein serine/threonine kinase</fullName>
    </submittedName>
</protein>
<dbReference type="Pfam" id="PF03392">
    <property type="entry name" value="OS-D"/>
    <property type="match status" value="1"/>
</dbReference>
<organism evidence="3">
    <name type="scientific">Aedes albopictus</name>
    <name type="common">Asian tiger mosquito</name>
    <name type="synonym">Stegomyia albopicta</name>
    <dbReference type="NCBI Taxonomy" id="7160"/>
    <lineage>
        <taxon>Eukaryota</taxon>
        <taxon>Metazoa</taxon>
        <taxon>Ecdysozoa</taxon>
        <taxon>Arthropoda</taxon>
        <taxon>Hexapoda</taxon>
        <taxon>Insecta</taxon>
        <taxon>Pterygota</taxon>
        <taxon>Neoptera</taxon>
        <taxon>Endopterygota</taxon>
        <taxon>Diptera</taxon>
        <taxon>Nematocera</taxon>
        <taxon>Culicoidea</taxon>
        <taxon>Culicidae</taxon>
        <taxon>Culicinae</taxon>
        <taxon>Aedini</taxon>
        <taxon>Aedes</taxon>
        <taxon>Stegomyia</taxon>
    </lineage>
</organism>
<dbReference type="PANTHER" id="PTHR11257">
    <property type="entry name" value="CHEMOSENSORY PROTEIN-RELATED"/>
    <property type="match status" value="1"/>
</dbReference>
<dbReference type="InterPro" id="IPR005055">
    <property type="entry name" value="A10/PebIII"/>
</dbReference>
<evidence type="ECO:0000313" key="3">
    <source>
        <dbReference type="EMBL" id="JAC08164.1"/>
    </source>
</evidence>
<dbReference type="VEuPathDB" id="VectorBase:AALF017540"/>
<dbReference type="EMBL" id="GAPW01005434">
    <property type="protein sequence ID" value="JAC08164.1"/>
    <property type="molecule type" value="mRNA"/>
</dbReference>
<name>A0A023EH52_AEDAL</name>
<feature type="region of interest" description="Disordered" evidence="1">
    <location>
        <begin position="119"/>
        <end position="153"/>
    </location>
</feature>
<reference evidence="3" key="1">
    <citation type="journal article" date="2014" name="PLoS Negl. Trop. Dis.">
        <title>Identification and characterization of seminal fluid proteins in the Asian tiger mosquito, Aedes albopictus.</title>
        <authorList>
            <person name="Boes K.E."/>
            <person name="Ribeiro J.M."/>
            <person name="Wong A."/>
            <person name="Harrington L.C."/>
            <person name="Wolfner M.F."/>
            <person name="Sirot L.K."/>
        </authorList>
    </citation>
    <scope>NUCLEOTIDE SEQUENCE</scope>
    <source>
        <tissue evidence="3">Reproductive organs</tissue>
    </source>
</reference>
<dbReference type="SUPFAM" id="SSF100910">
    <property type="entry name" value="Chemosensory protein Csp2"/>
    <property type="match status" value="1"/>
</dbReference>
<proteinExistence type="evidence at transcript level"/>
<feature type="chain" id="PRO_5001513904" evidence="2">
    <location>
        <begin position="22"/>
        <end position="153"/>
    </location>
</feature>
<dbReference type="PANTHER" id="PTHR11257:SF12">
    <property type="entry name" value="EJACULATORY BULB-SPECIFIC PROTEIN 3-RELATED"/>
    <property type="match status" value="1"/>
</dbReference>
<accession>A0A023EH52</accession>
<evidence type="ECO:0000256" key="1">
    <source>
        <dbReference type="SAM" id="MobiDB-lite"/>
    </source>
</evidence>
<dbReference type="AlphaFoldDB" id="A0A023EH52"/>
<dbReference type="InterPro" id="IPR036682">
    <property type="entry name" value="OS_D_A10/PebIII_sf"/>
</dbReference>
<evidence type="ECO:0000256" key="2">
    <source>
        <dbReference type="SAM" id="SignalP"/>
    </source>
</evidence>
<keyword evidence="3" id="KW-0418">Kinase</keyword>
<keyword evidence="2" id="KW-0732">Signal</keyword>
<sequence>MCHKFVWTLVISTISVTSINCYDSKYDNVNLDEIFKSTRLLNNYINCLKNVGPCTPDAKELKELLPDALESECRHCTEKQKISAERVINFVVDNRPADFKILESIYDPAGEYRRKFLRDHPNFHDQGDDAASDATTEKPDDQSVAAAATGEEA</sequence>
<dbReference type="GO" id="GO:0016301">
    <property type="term" value="F:kinase activity"/>
    <property type="evidence" value="ECO:0007669"/>
    <property type="project" value="UniProtKB-KW"/>
</dbReference>
<feature type="signal peptide" evidence="2">
    <location>
        <begin position="1"/>
        <end position="21"/>
    </location>
</feature>